<dbReference type="PROSITE" id="PS50850">
    <property type="entry name" value="MFS"/>
    <property type="match status" value="1"/>
</dbReference>
<protein>
    <submittedName>
        <fullName evidence="9">MFS general substrate transporter</fullName>
    </submittedName>
</protein>
<dbReference type="AlphaFoldDB" id="A0A2G4SH36"/>
<gene>
    <name evidence="9" type="ORF">RHIMIDRAFT_208472</name>
</gene>
<feature type="transmembrane region" description="Helical" evidence="7">
    <location>
        <begin position="254"/>
        <end position="275"/>
    </location>
</feature>
<feature type="transmembrane region" description="Helical" evidence="7">
    <location>
        <begin position="24"/>
        <end position="44"/>
    </location>
</feature>
<dbReference type="STRING" id="1340429.A0A2G4SH36"/>
<dbReference type="InterPro" id="IPR050930">
    <property type="entry name" value="MFS_Vesicular_Transporter"/>
</dbReference>
<keyword evidence="3" id="KW-0813">Transport</keyword>
<feature type="domain" description="Major facilitator superfamily (MFS) profile" evidence="8">
    <location>
        <begin position="1"/>
        <end position="407"/>
    </location>
</feature>
<feature type="transmembrane region" description="Helical" evidence="7">
    <location>
        <begin position="356"/>
        <end position="376"/>
    </location>
</feature>
<keyword evidence="5 7" id="KW-1133">Transmembrane helix</keyword>
<evidence type="ECO:0000313" key="9">
    <source>
        <dbReference type="EMBL" id="PHZ08075.1"/>
    </source>
</evidence>
<name>A0A2G4SH36_RHIZD</name>
<dbReference type="InterPro" id="IPR020846">
    <property type="entry name" value="MFS_dom"/>
</dbReference>
<dbReference type="InterPro" id="IPR036259">
    <property type="entry name" value="MFS_trans_sf"/>
</dbReference>
<dbReference type="Proteomes" id="UP000242254">
    <property type="component" value="Unassembled WGS sequence"/>
</dbReference>
<evidence type="ECO:0000256" key="1">
    <source>
        <dbReference type="ARBA" id="ARBA00004141"/>
    </source>
</evidence>
<dbReference type="InterPro" id="IPR001958">
    <property type="entry name" value="Tet-R_TetA/multi-R_MdtG-like"/>
</dbReference>
<dbReference type="PANTHER" id="PTHR23506">
    <property type="entry name" value="GH10249P"/>
    <property type="match status" value="1"/>
</dbReference>
<reference evidence="9 10" key="1">
    <citation type="journal article" date="2016" name="Proc. Natl. Acad. Sci. U.S.A.">
        <title>Lipid metabolic changes in an early divergent fungus govern the establishment of a mutualistic symbiosis with endobacteria.</title>
        <authorList>
            <person name="Lastovetsky O.A."/>
            <person name="Gaspar M.L."/>
            <person name="Mondo S.J."/>
            <person name="LaButti K.M."/>
            <person name="Sandor L."/>
            <person name="Grigoriev I.V."/>
            <person name="Henry S.A."/>
            <person name="Pawlowska T.E."/>
        </authorList>
    </citation>
    <scope>NUCLEOTIDE SEQUENCE [LARGE SCALE GENOMIC DNA]</scope>
    <source>
        <strain evidence="9 10">ATCC 52813</strain>
    </source>
</reference>
<comment type="subcellular location">
    <subcellularLocation>
        <location evidence="1">Membrane</location>
        <topology evidence="1">Multi-pass membrane protein</topology>
    </subcellularLocation>
</comment>
<feature type="transmembrane region" description="Helical" evidence="7">
    <location>
        <begin position="282"/>
        <end position="300"/>
    </location>
</feature>
<comment type="similarity">
    <text evidence="2">Belongs to the major facilitator superfamily. Vesicular transporter family.</text>
</comment>
<feature type="transmembrane region" description="Helical" evidence="7">
    <location>
        <begin position="312"/>
        <end position="335"/>
    </location>
</feature>
<dbReference type="EMBL" id="KZ303868">
    <property type="protein sequence ID" value="PHZ08075.1"/>
    <property type="molecule type" value="Genomic_DNA"/>
</dbReference>
<sequence>MNSSHFDVYNSQLSNPESVSKDSGTLLALFSVGIIVGSLAFGYLGDRIKHRQILMVTGLFGLLGSTLLLMFAQRFWELLLARLLQGISSACVWTLGMCLMADRFPIEELGTQMGRVMVFHSTGLLAGPPIGALFEAKGYRAPFIFCIGIATADLVMRLFLIEPKRCPSGSFKTEEKQADDHATSANDTIVSDVSDDQCKAPSKNSVTYWILLKQPRLLNGLLMIFTYSFVLGALEATISVRMVTEWGMSSKEIGLLFLAEIFPTFISEPLSGIITDKYGPKVIVYPFWLLCAASTMLLGVPNKNTRGGIAPLIVVLAISAFSSSACLTPVVPEIAHVVRSQNEDDSDDGMGRSYGMFNIAFALGGVVGPLLGGYIYSAIGFFWLFIIMGGIYLISAPFVFYFIGERGEFIKRSDKKTEALPEENKNDRVNC</sequence>
<evidence type="ECO:0000313" key="10">
    <source>
        <dbReference type="Proteomes" id="UP000242254"/>
    </source>
</evidence>
<keyword evidence="10" id="KW-1185">Reference proteome</keyword>
<feature type="transmembrane region" description="Helical" evidence="7">
    <location>
        <begin position="217"/>
        <end position="234"/>
    </location>
</feature>
<organism evidence="9 10">
    <name type="scientific">Rhizopus microsporus ATCC 52813</name>
    <dbReference type="NCBI Taxonomy" id="1340429"/>
    <lineage>
        <taxon>Eukaryota</taxon>
        <taxon>Fungi</taxon>
        <taxon>Fungi incertae sedis</taxon>
        <taxon>Mucoromycota</taxon>
        <taxon>Mucoromycotina</taxon>
        <taxon>Mucoromycetes</taxon>
        <taxon>Mucorales</taxon>
        <taxon>Mucorineae</taxon>
        <taxon>Rhizopodaceae</taxon>
        <taxon>Rhizopus</taxon>
    </lineage>
</organism>
<dbReference type="RefSeq" id="XP_023461783.1">
    <property type="nucleotide sequence ID" value="XM_023607060.1"/>
</dbReference>
<evidence type="ECO:0000256" key="2">
    <source>
        <dbReference type="ARBA" id="ARBA00006829"/>
    </source>
</evidence>
<dbReference type="GeneID" id="35438050"/>
<evidence type="ECO:0000256" key="5">
    <source>
        <dbReference type="ARBA" id="ARBA00022989"/>
    </source>
</evidence>
<evidence type="ECO:0000259" key="8">
    <source>
        <dbReference type="PROSITE" id="PS50850"/>
    </source>
</evidence>
<accession>A0A2G4SH36</accession>
<evidence type="ECO:0000256" key="6">
    <source>
        <dbReference type="ARBA" id="ARBA00023136"/>
    </source>
</evidence>
<dbReference type="Pfam" id="PF07690">
    <property type="entry name" value="MFS_1"/>
    <property type="match status" value="1"/>
</dbReference>
<feature type="transmembrane region" description="Helical" evidence="7">
    <location>
        <begin position="382"/>
        <end position="403"/>
    </location>
</feature>
<evidence type="ECO:0000256" key="4">
    <source>
        <dbReference type="ARBA" id="ARBA00022692"/>
    </source>
</evidence>
<feature type="transmembrane region" description="Helical" evidence="7">
    <location>
        <begin position="53"/>
        <end position="73"/>
    </location>
</feature>
<dbReference type="GO" id="GO:0016020">
    <property type="term" value="C:membrane"/>
    <property type="evidence" value="ECO:0007669"/>
    <property type="project" value="UniProtKB-SubCell"/>
</dbReference>
<dbReference type="PANTHER" id="PTHR23506:SF23">
    <property type="entry name" value="GH10249P"/>
    <property type="match status" value="1"/>
</dbReference>
<feature type="transmembrane region" description="Helical" evidence="7">
    <location>
        <begin position="140"/>
        <end position="160"/>
    </location>
</feature>
<keyword evidence="4 7" id="KW-0812">Transmembrane</keyword>
<evidence type="ECO:0000256" key="7">
    <source>
        <dbReference type="SAM" id="Phobius"/>
    </source>
</evidence>
<proteinExistence type="inferred from homology"/>
<dbReference type="GO" id="GO:0022857">
    <property type="term" value="F:transmembrane transporter activity"/>
    <property type="evidence" value="ECO:0007669"/>
    <property type="project" value="InterPro"/>
</dbReference>
<dbReference type="InterPro" id="IPR011701">
    <property type="entry name" value="MFS"/>
</dbReference>
<evidence type="ECO:0000256" key="3">
    <source>
        <dbReference type="ARBA" id="ARBA00022448"/>
    </source>
</evidence>
<dbReference type="CDD" id="cd17325">
    <property type="entry name" value="MFS_MdtG_SLC18_like"/>
    <property type="match status" value="1"/>
</dbReference>
<dbReference type="PRINTS" id="PR01035">
    <property type="entry name" value="TCRTETA"/>
</dbReference>
<keyword evidence="6 7" id="KW-0472">Membrane</keyword>
<dbReference type="SUPFAM" id="SSF103473">
    <property type="entry name" value="MFS general substrate transporter"/>
    <property type="match status" value="1"/>
</dbReference>
<dbReference type="Gene3D" id="1.20.1250.20">
    <property type="entry name" value="MFS general substrate transporter like domains"/>
    <property type="match status" value="2"/>
</dbReference>